<sequence>MQLILLGVIHMKKKALIALGFLFLLMLPTGAWYITSMPADSSDMIPSAVSDSQTEQKEQDASQHSDKNILSSSIEEPQEAFDQDIQEAVQDVVLESRQLSIQSDLNMVAIGDSLTQGVGDSSDNGGYVGIVEQSLQNNAANSSFHIKNYGKRGNRTEQLLDRLENPNISESLENADTILLTIGANDIMKILKTNVTDLHYEDFSAESETYENNLEEIFQTIREKNEDAFIYLIGIYNPFNMYFSNIPELNQIIADWNTIGEEVVEENDNAAFIPIYDLFQQVDESYYSDDNFHPSRRGYASIADRVLDYIEPGIESYQEDSTADEENQNE</sequence>
<dbReference type="PANTHER" id="PTHR30383:SF27">
    <property type="entry name" value="SPORE GERMINATION LIPASE LIPC"/>
    <property type="match status" value="1"/>
</dbReference>
<reference evidence="3 4" key="1">
    <citation type="submission" date="2018-10" db="EMBL/GenBank/DDBJ databases">
        <title>Draft genome sequence of Bacillus salarius IM0101, isolated from a hypersaline soil in Inner Mongolia, China.</title>
        <authorList>
            <person name="Yamprayoonswat W."/>
            <person name="Boonvisut S."/>
            <person name="Jumpathong W."/>
            <person name="Sittihan S."/>
            <person name="Ruangsuj P."/>
            <person name="Wanthongcharoen S."/>
            <person name="Thongpramul N."/>
            <person name="Pimmason S."/>
            <person name="Yu B."/>
            <person name="Yasawong M."/>
        </authorList>
    </citation>
    <scope>NUCLEOTIDE SEQUENCE [LARGE SCALE GENOMIC DNA]</scope>
    <source>
        <strain evidence="3 4">IM0101</strain>
    </source>
</reference>
<name>A0A428MX05_9BACI</name>
<dbReference type="InterPro" id="IPR036514">
    <property type="entry name" value="SGNH_hydro_sf"/>
</dbReference>
<dbReference type="Gene3D" id="3.40.50.1110">
    <property type="entry name" value="SGNH hydrolase"/>
    <property type="match status" value="1"/>
</dbReference>
<dbReference type="CDD" id="cd04506">
    <property type="entry name" value="SGNH_hydrolase_YpmR_like"/>
    <property type="match status" value="1"/>
</dbReference>
<dbReference type="Proteomes" id="UP000275076">
    <property type="component" value="Unassembled WGS sequence"/>
</dbReference>
<gene>
    <name evidence="3" type="ORF">D7Z54_24910</name>
</gene>
<feature type="region of interest" description="Disordered" evidence="1">
    <location>
        <begin position="44"/>
        <end position="68"/>
    </location>
</feature>
<dbReference type="PANTHER" id="PTHR30383">
    <property type="entry name" value="THIOESTERASE 1/PROTEASE 1/LYSOPHOSPHOLIPASE L1"/>
    <property type="match status" value="1"/>
</dbReference>
<dbReference type="GO" id="GO:0004622">
    <property type="term" value="F:phosphatidylcholine lysophospholipase activity"/>
    <property type="evidence" value="ECO:0007669"/>
    <property type="project" value="TreeGrafter"/>
</dbReference>
<evidence type="ECO:0000259" key="2">
    <source>
        <dbReference type="Pfam" id="PF13472"/>
    </source>
</evidence>
<evidence type="ECO:0000256" key="1">
    <source>
        <dbReference type="SAM" id="MobiDB-lite"/>
    </source>
</evidence>
<keyword evidence="4" id="KW-1185">Reference proteome</keyword>
<evidence type="ECO:0000313" key="4">
    <source>
        <dbReference type="Proteomes" id="UP000275076"/>
    </source>
</evidence>
<evidence type="ECO:0000313" key="3">
    <source>
        <dbReference type="EMBL" id="RSL30606.1"/>
    </source>
</evidence>
<dbReference type="AlphaFoldDB" id="A0A428MX05"/>
<proteinExistence type="predicted"/>
<feature type="domain" description="SGNH hydrolase-type esterase" evidence="2">
    <location>
        <begin position="109"/>
        <end position="300"/>
    </location>
</feature>
<dbReference type="SUPFAM" id="SSF52266">
    <property type="entry name" value="SGNH hydrolase"/>
    <property type="match status" value="1"/>
</dbReference>
<dbReference type="InterPro" id="IPR013830">
    <property type="entry name" value="SGNH_hydro"/>
</dbReference>
<dbReference type="Pfam" id="PF13472">
    <property type="entry name" value="Lipase_GDSL_2"/>
    <property type="match status" value="1"/>
</dbReference>
<protein>
    <recommendedName>
        <fullName evidence="2">SGNH hydrolase-type esterase domain-containing protein</fullName>
    </recommendedName>
</protein>
<accession>A0A428MX05</accession>
<feature type="compositionally biased region" description="Basic and acidic residues" evidence="1">
    <location>
        <begin position="54"/>
        <end position="67"/>
    </location>
</feature>
<dbReference type="InterPro" id="IPR051532">
    <property type="entry name" value="Ester_Hydrolysis_Enzymes"/>
</dbReference>
<organism evidence="3 4">
    <name type="scientific">Salibacterium salarium</name>
    <dbReference type="NCBI Taxonomy" id="284579"/>
    <lineage>
        <taxon>Bacteria</taxon>
        <taxon>Bacillati</taxon>
        <taxon>Bacillota</taxon>
        <taxon>Bacilli</taxon>
        <taxon>Bacillales</taxon>
        <taxon>Bacillaceae</taxon>
    </lineage>
</organism>
<dbReference type="EMBL" id="RBVX01000034">
    <property type="protein sequence ID" value="RSL30606.1"/>
    <property type="molecule type" value="Genomic_DNA"/>
</dbReference>
<comment type="caution">
    <text evidence="3">The sequence shown here is derived from an EMBL/GenBank/DDBJ whole genome shotgun (WGS) entry which is preliminary data.</text>
</comment>